<dbReference type="AlphaFoldDB" id="A0A2I0JH85"/>
<feature type="compositionally biased region" description="Basic and acidic residues" evidence="1">
    <location>
        <begin position="1"/>
        <end position="18"/>
    </location>
</feature>
<evidence type="ECO:0000313" key="3">
    <source>
        <dbReference type="Proteomes" id="UP000233551"/>
    </source>
</evidence>
<organism evidence="2 3">
    <name type="scientific">Punica granatum</name>
    <name type="common">Pomegranate</name>
    <dbReference type="NCBI Taxonomy" id="22663"/>
    <lineage>
        <taxon>Eukaryota</taxon>
        <taxon>Viridiplantae</taxon>
        <taxon>Streptophyta</taxon>
        <taxon>Embryophyta</taxon>
        <taxon>Tracheophyta</taxon>
        <taxon>Spermatophyta</taxon>
        <taxon>Magnoliopsida</taxon>
        <taxon>eudicotyledons</taxon>
        <taxon>Gunneridae</taxon>
        <taxon>Pentapetalae</taxon>
        <taxon>rosids</taxon>
        <taxon>malvids</taxon>
        <taxon>Myrtales</taxon>
        <taxon>Lythraceae</taxon>
        <taxon>Punica</taxon>
    </lineage>
</organism>
<dbReference type="Proteomes" id="UP000233551">
    <property type="component" value="Unassembled WGS sequence"/>
</dbReference>
<evidence type="ECO:0000313" key="2">
    <source>
        <dbReference type="EMBL" id="PKI55612.1"/>
    </source>
</evidence>
<dbReference type="EMBL" id="PGOL01001684">
    <property type="protein sequence ID" value="PKI55612.1"/>
    <property type="molecule type" value="Genomic_DNA"/>
</dbReference>
<comment type="caution">
    <text evidence="2">The sequence shown here is derived from an EMBL/GenBank/DDBJ whole genome shotgun (WGS) entry which is preliminary data.</text>
</comment>
<reference evidence="2 3" key="1">
    <citation type="submission" date="2017-11" db="EMBL/GenBank/DDBJ databases">
        <title>De-novo sequencing of pomegranate (Punica granatum L.) genome.</title>
        <authorList>
            <person name="Akparov Z."/>
            <person name="Amiraslanov A."/>
            <person name="Hajiyeva S."/>
            <person name="Abbasov M."/>
            <person name="Kaur K."/>
            <person name="Hamwieh A."/>
            <person name="Solovyev V."/>
            <person name="Salamov A."/>
            <person name="Braich B."/>
            <person name="Kosarev P."/>
            <person name="Mahmoud A."/>
            <person name="Hajiyev E."/>
            <person name="Babayeva S."/>
            <person name="Izzatullayeva V."/>
            <person name="Mammadov A."/>
            <person name="Mammadov A."/>
            <person name="Sharifova S."/>
            <person name="Ojaghi J."/>
            <person name="Eynullazada K."/>
            <person name="Bayramov B."/>
            <person name="Abdulazimova A."/>
            <person name="Shahmuradov I."/>
        </authorList>
    </citation>
    <scope>NUCLEOTIDE SEQUENCE [LARGE SCALE GENOMIC DNA]</scope>
    <source>
        <strain evidence="3">cv. AG2017</strain>
        <tissue evidence="2">Leaf</tissue>
    </source>
</reference>
<accession>A0A2I0JH85</accession>
<feature type="region of interest" description="Disordered" evidence="1">
    <location>
        <begin position="1"/>
        <end position="44"/>
    </location>
</feature>
<gene>
    <name evidence="2" type="ORF">CRG98_024005</name>
</gene>
<name>A0A2I0JH85_PUNGR</name>
<proteinExistence type="predicted"/>
<sequence length="95" mass="10648">MEPTKDQEPQAENPDRGNDQLGARNPTAPTKVNGLPGKQTPQRCKWEQGTETHLGFEKYPAKEAALGFCCSSSSLLKMHAQIVRGKRRRKEENEI</sequence>
<protein>
    <submittedName>
        <fullName evidence="2">Uncharacterized protein</fullName>
    </submittedName>
</protein>
<keyword evidence="3" id="KW-1185">Reference proteome</keyword>
<evidence type="ECO:0000256" key="1">
    <source>
        <dbReference type="SAM" id="MobiDB-lite"/>
    </source>
</evidence>